<dbReference type="Proteomes" id="UP000427906">
    <property type="component" value="Chromosome"/>
</dbReference>
<keyword evidence="9" id="KW-0670">Pyruvate</keyword>
<proteinExistence type="predicted"/>
<dbReference type="KEGG" id="dalk:DSCA_40430"/>
<dbReference type="GO" id="GO:0051539">
    <property type="term" value="F:4 iron, 4 sulfur cluster binding"/>
    <property type="evidence" value="ECO:0007669"/>
    <property type="project" value="UniProtKB-KW"/>
</dbReference>
<dbReference type="SUPFAM" id="SSF54862">
    <property type="entry name" value="4Fe-4S ferredoxins"/>
    <property type="match status" value="1"/>
</dbReference>
<dbReference type="EMBL" id="AP021874">
    <property type="protein sequence ID" value="BBO70113.1"/>
    <property type="molecule type" value="Genomic_DNA"/>
</dbReference>
<dbReference type="InterPro" id="IPR034457">
    <property type="entry name" value="Organic_radical-activating"/>
</dbReference>
<dbReference type="InterPro" id="IPR017896">
    <property type="entry name" value="4Fe4S_Fe-S-bd"/>
</dbReference>
<dbReference type="AlphaFoldDB" id="A0A5K7YNZ3"/>
<protein>
    <submittedName>
        <fullName evidence="9">Pyruvate formate lyase-activating protein</fullName>
    </submittedName>
</protein>
<evidence type="ECO:0000256" key="1">
    <source>
        <dbReference type="ARBA" id="ARBA00001966"/>
    </source>
</evidence>
<name>A0A5K7YNZ3_9BACT</name>
<accession>A0A5K7YNZ3</accession>
<dbReference type="GO" id="GO:0046872">
    <property type="term" value="F:metal ion binding"/>
    <property type="evidence" value="ECO:0007669"/>
    <property type="project" value="UniProtKB-KW"/>
</dbReference>
<dbReference type="InterPro" id="IPR012839">
    <property type="entry name" value="Organic_radical_activase"/>
</dbReference>
<dbReference type="NCBIfam" id="TIGR02494">
    <property type="entry name" value="PFLE_PFLC"/>
    <property type="match status" value="1"/>
</dbReference>
<evidence type="ECO:0000256" key="3">
    <source>
        <dbReference type="ARBA" id="ARBA00022691"/>
    </source>
</evidence>
<comment type="cofactor">
    <cofactor evidence="1">
        <name>[4Fe-4S] cluster</name>
        <dbReference type="ChEBI" id="CHEBI:49883"/>
    </cofactor>
</comment>
<evidence type="ECO:0000256" key="6">
    <source>
        <dbReference type="ARBA" id="ARBA00023014"/>
    </source>
</evidence>
<dbReference type="Gene3D" id="3.80.30.10">
    <property type="entry name" value="pyruvate-formate lyase- activating enzyme"/>
    <property type="match status" value="1"/>
</dbReference>
<keyword evidence="3" id="KW-0949">S-adenosyl-L-methionine</keyword>
<evidence type="ECO:0000256" key="2">
    <source>
        <dbReference type="ARBA" id="ARBA00022485"/>
    </source>
</evidence>
<feature type="domain" description="4Fe-4S ferredoxin-type" evidence="7">
    <location>
        <begin position="32"/>
        <end position="61"/>
    </location>
</feature>
<sequence>MPQLLYFEDQCTHCNKCIDVCPTGAVSKADDGRLSLDRQSCTACGTCVEECLAEARSISGKEMTKEEVCRVVAKDMSYYRNSGGGVTVSGGEPLSQSESLLELLVELKEMGLHTCLDTCGFGDWGILKEALKHVELVLMDNKHMNMATHKKLTGVSNELILENTALIAAQGVPMIIRVPLIPGLNDSDENINQLGQFMKSCGLLRIDLLPYHRFSLSKYKALGKEYGIEELPSPDEAKVQRVVKILEGFDLAVTIV</sequence>
<dbReference type="PROSITE" id="PS51379">
    <property type="entry name" value="4FE4S_FER_2"/>
    <property type="match status" value="2"/>
</dbReference>
<dbReference type="PANTHER" id="PTHR30352">
    <property type="entry name" value="PYRUVATE FORMATE-LYASE-ACTIVATING ENZYME"/>
    <property type="match status" value="1"/>
</dbReference>
<evidence type="ECO:0000256" key="5">
    <source>
        <dbReference type="ARBA" id="ARBA00023004"/>
    </source>
</evidence>
<keyword evidence="4" id="KW-0479">Metal-binding</keyword>
<keyword evidence="10" id="KW-1185">Reference proteome</keyword>
<dbReference type="Pfam" id="PF04055">
    <property type="entry name" value="Radical_SAM"/>
    <property type="match status" value="1"/>
</dbReference>
<dbReference type="PANTHER" id="PTHR30352:SF4">
    <property type="entry name" value="PYRUVATE FORMATE-LYASE 2-ACTIVATING ENZYME"/>
    <property type="match status" value="1"/>
</dbReference>
<feature type="domain" description="Radical SAM core" evidence="8">
    <location>
        <begin position="24"/>
        <end position="250"/>
    </location>
</feature>
<dbReference type="InterPro" id="IPR017900">
    <property type="entry name" value="4Fe4S_Fe_S_CS"/>
</dbReference>
<evidence type="ECO:0000256" key="4">
    <source>
        <dbReference type="ARBA" id="ARBA00022723"/>
    </source>
</evidence>
<keyword evidence="6" id="KW-0411">Iron-sulfur</keyword>
<evidence type="ECO:0000259" key="8">
    <source>
        <dbReference type="PROSITE" id="PS51918"/>
    </source>
</evidence>
<dbReference type="InterPro" id="IPR007197">
    <property type="entry name" value="rSAM"/>
</dbReference>
<evidence type="ECO:0000313" key="9">
    <source>
        <dbReference type="EMBL" id="BBO70113.1"/>
    </source>
</evidence>
<organism evidence="9 10">
    <name type="scientific">Desulfosarcina alkanivorans</name>
    <dbReference type="NCBI Taxonomy" id="571177"/>
    <lineage>
        <taxon>Bacteria</taxon>
        <taxon>Pseudomonadati</taxon>
        <taxon>Thermodesulfobacteriota</taxon>
        <taxon>Desulfobacteria</taxon>
        <taxon>Desulfobacterales</taxon>
        <taxon>Desulfosarcinaceae</taxon>
        <taxon>Desulfosarcina</taxon>
    </lineage>
</organism>
<reference evidence="9 10" key="1">
    <citation type="submission" date="2019-11" db="EMBL/GenBank/DDBJ databases">
        <title>Comparative genomics of hydrocarbon-degrading Desulfosarcina strains.</title>
        <authorList>
            <person name="Watanabe M."/>
            <person name="Kojima H."/>
            <person name="Fukui M."/>
        </authorList>
    </citation>
    <scope>NUCLEOTIDE SEQUENCE [LARGE SCALE GENOMIC DNA]</scope>
    <source>
        <strain evidence="9 10">PL12</strain>
    </source>
</reference>
<dbReference type="GO" id="GO:0016491">
    <property type="term" value="F:oxidoreductase activity"/>
    <property type="evidence" value="ECO:0007669"/>
    <property type="project" value="InterPro"/>
</dbReference>
<feature type="domain" description="4Fe-4S ferredoxin-type" evidence="7">
    <location>
        <begin position="2"/>
        <end position="31"/>
    </location>
</feature>
<evidence type="ECO:0000259" key="7">
    <source>
        <dbReference type="PROSITE" id="PS51379"/>
    </source>
</evidence>
<dbReference type="GO" id="GO:0016829">
    <property type="term" value="F:lyase activity"/>
    <property type="evidence" value="ECO:0007669"/>
    <property type="project" value="UniProtKB-KW"/>
</dbReference>
<keyword evidence="5" id="KW-0408">Iron</keyword>
<evidence type="ECO:0000313" key="10">
    <source>
        <dbReference type="Proteomes" id="UP000427906"/>
    </source>
</evidence>
<gene>
    <name evidence="9" type="ORF">DSCA_40430</name>
</gene>
<keyword evidence="9" id="KW-0456">Lyase</keyword>
<dbReference type="PIRSF" id="PIRSF000371">
    <property type="entry name" value="PFL_act_enz"/>
    <property type="match status" value="1"/>
</dbReference>
<keyword evidence="2" id="KW-0004">4Fe-4S</keyword>
<dbReference type="PROSITE" id="PS51918">
    <property type="entry name" value="RADICAL_SAM"/>
    <property type="match status" value="1"/>
</dbReference>
<dbReference type="Pfam" id="PF13237">
    <property type="entry name" value="Fer4_10"/>
    <property type="match status" value="1"/>
</dbReference>
<dbReference type="PROSITE" id="PS00198">
    <property type="entry name" value="4FE4S_FER_1"/>
    <property type="match status" value="1"/>
</dbReference>
<dbReference type="Gene3D" id="3.30.70.20">
    <property type="match status" value="1"/>
</dbReference>